<accession>A0A0P0P2F8</accession>
<proteinExistence type="predicted"/>
<dbReference type="InterPro" id="IPR052572">
    <property type="entry name" value="UPF0153_domain"/>
</dbReference>
<protein>
    <recommendedName>
        <fullName evidence="3">Zinc/iron-chelating domain-containing protein</fullName>
    </recommendedName>
</protein>
<dbReference type="EMBL" id="CP013002">
    <property type="protein sequence ID" value="ALL14747.1"/>
    <property type="molecule type" value="Genomic_DNA"/>
</dbReference>
<evidence type="ECO:0000313" key="2">
    <source>
        <dbReference type="Proteomes" id="UP000056905"/>
    </source>
</evidence>
<dbReference type="PANTHER" id="PTHR36931">
    <property type="entry name" value="UPF0153 PROTEIN YEIW"/>
    <property type="match status" value="1"/>
</dbReference>
<dbReference type="Proteomes" id="UP000056905">
    <property type="component" value="Chromosome"/>
</dbReference>
<dbReference type="KEGG" id="chq:AQ619_16035"/>
<dbReference type="AlphaFoldDB" id="A0A0P0P2F8"/>
<name>A0A0P0P2F8_9CAUL</name>
<dbReference type="RefSeq" id="WP_062149962.1">
    <property type="nucleotide sequence ID" value="NZ_CP013002.1"/>
</dbReference>
<dbReference type="PANTHER" id="PTHR36931:SF1">
    <property type="entry name" value="UPF0153 PROTEIN YEIW"/>
    <property type="match status" value="1"/>
</dbReference>
<gene>
    <name evidence="1" type="ORF">AQ619_16035</name>
</gene>
<organism evidence="1 2">
    <name type="scientific">Caulobacter henricii</name>
    <dbReference type="NCBI Taxonomy" id="69395"/>
    <lineage>
        <taxon>Bacteria</taxon>
        <taxon>Pseudomonadati</taxon>
        <taxon>Pseudomonadota</taxon>
        <taxon>Alphaproteobacteria</taxon>
        <taxon>Caulobacterales</taxon>
        <taxon>Caulobacteraceae</taxon>
        <taxon>Caulobacter</taxon>
    </lineage>
</organism>
<dbReference type="STRING" id="69395.AQ619_16035"/>
<dbReference type="OrthoDB" id="7202843at2"/>
<evidence type="ECO:0000313" key="1">
    <source>
        <dbReference type="EMBL" id="ALL14747.1"/>
    </source>
</evidence>
<evidence type="ECO:0008006" key="3">
    <source>
        <dbReference type="Google" id="ProtNLM"/>
    </source>
</evidence>
<sequence length="176" mass="19382">MSERSCGDCGMCCKVLHISELQKAAGVWCGHFKKGGGCGNYEARPLACRGFTCLWLDSVRLDDAWRPDRAGFLMYPDKDGKRLNVVVDTGKPTAWKREPYYSKLKAMSQRAYDGYELMICIGDRRVVMFPSEDVDLGVLNPDHKVVSGYVERDGVQVPFAMVLSDASASSAGNAPS</sequence>
<reference evidence="1 2" key="1">
    <citation type="submission" date="2015-10" db="EMBL/GenBank/DDBJ databases">
        <title>Conservation of the essential genome among Caulobacter and Brevundimonas species.</title>
        <authorList>
            <person name="Scott D."/>
            <person name="Ely B."/>
        </authorList>
    </citation>
    <scope>NUCLEOTIDE SEQUENCE [LARGE SCALE GENOMIC DNA]</scope>
    <source>
        <strain evidence="1 2">CB4</strain>
    </source>
</reference>
<keyword evidence="2" id="KW-1185">Reference proteome</keyword>